<evidence type="ECO:0000259" key="12">
    <source>
        <dbReference type="Pfam" id="PF07715"/>
    </source>
</evidence>
<keyword evidence="4 9" id="KW-1134">Transmembrane beta strand</keyword>
<comment type="similarity">
    <text evidence="2 9">Belongs to the TonB-dependent receptor family.</text>
</comment>
<evidence type="ECO:0000256" key="10">
    <source>
        <dbReference type="SAM" id="MobiDB-lite"/>
    </source>
</evidence>
<dbReference type="Pfam" id="PF07715">
    <property type="entry name" value="Plug"/>
    <property type="match status" value="1"/>
</dbReference>
<keyword evidence="3 9" id="KW-0813">Transport</keyword>
<feature type="signal peptide" evidence="11">
    <location>
        <begin position="1"/>
        <end position="21"/>
    </location>
</feature>
<evidence type="ECO:0000313" key="15">
    <source>
        <dbReference type="Proteomes" id="UP000478090"/>
    </source>
</evidence>
<feature type="domain" description="Outer membrane protein beta-barrel" evidence="13">
    <location>
        <begin position="311"/>
        <end position="660"/>
    </location>
</feature>
<keyword evidence="8 9" id="KW-0998">Cell outer membrane</keyword>
<dbReference type="PROSITE" id="PS52016">
    <property type="entry name" value="TONB_DEPENDENT_REC_3"/>
    <property type="match status" value="1"/>
</dbReference>
<organism evidence="14 15">
    <name type="scientific">Duganella qianjiadongensis</name>
    <dbReference type="NCBI Taxonomy" id="2692176"/>
    <lineage>
        <taxon>Bacteria</taxon>
        <taxon>Pseudomonadati</taxon>
        <taxon>Pseudomonadota</taxon>
        <taxon>Betaproteobacteria</taxon>
        <taxon>Burkholderiales</taxon>
        <taxon>Oxalobacteraceae</taxon>
        <taxon>Telluria group</taxon>
        <taxon>Duganella</taxon>
    </lineage>
</organism>
<feature type="chain" id="PRO_5045853393" evidence="11">
    <location>
        <begin position="22"/>
        <end position="679"/>
    </location>
</feature>
<evidence type="ECO:0000259" key="13">
    <source>
        <dbReference type="Pfam" id="PF14905"/>
    </source>
</evidence>
<evidence type="ECO:0000256" key="11">
    <source>
        <dbReference type="SAM" id="SignalP"/>
    </source>
</evidence>
<evidence type="ECO:0000256" key="8">
    <source>
        <dbReference type="ARBA" id="ARBA00023237"/>
    </source>
</evidence>
<evidence type="ECO:0000256" key="1">
    <source>
        <dbReference type="ARBA" id="ARBA00004571"/>
    </source>
</evidence>
<dbReference type="EMBL" id="WWCM01000014">
    <property type="protein sequence ID" value="MYM41193.1"/>
    <property type="molecule type" value="Genomic_DNA"/>
</dbReference>
<dbReference type="InterPro" id="IPR012910">
    <property type="entry name" value="Plug_dom"/>
</dbReference>
<gene>
    <name evidence="14" type="ORF">GTP27_17900</name>
</gene>
<dbReference type="SUPFAM" id="SSF56935">
    <property type="entry name" value="Porins"/>
    <property type="match status" value="1"/>
</dbReference>
<dbReference type="InterPro" id="IPR036942">
    <property type="entry name" value="Beta-barrel_TonB_sf"/>
</dbReference>
<dbReference type="Proteomes" id="UP000478090">
    <property type="component" value="Unassembled WGS sequence"/>
</dbReference>
<evidence type="ECO:0000256" key="9">
    <source>
        <dbReference type="PROSITE-ProRule" id="PRU01360"/>
    </source>
</evidence>
<evidence type="ECO:0000256" key="6">
    <source>
        <dbReference type="ARBA" id="ARBA00023136"/>
    </source>
</evidence>
<keyword evidence="15" id="KW-1185">Reference proteome</keyword>
<keyword evidence="7 14" id="KW-0675">Receptor</keyword>
<dbReference type="RefSeq" id="WP_161040518.1">
    <property type="nucleotide sequence ID" value="NZ_WWCM01000014.1"/>
</dbReference>
<name>A0ABW9VP36_9BURK</name>
<dbReference type="Pfam" id="PF14905">
    <property type="entry name" value="OMP_b-brl_3"/>
    <property type="match status" value="1"/>
</dbReference>
<dbReference type="PANTHER" id="PTHR40980:SF4">
    <property type="entry name" value="TONB-DEPENDENT RECEPTOR-LIKE BETA-BARREL DOMAIN-CONTAINING PROTEIN"/>
    <property type="match status" value="1"/>
</dbReference>
<evidence type="ECO:0000256" key="3">
    <source>
        <dbReference type="ARBA" id="ARBA00022448"/>
    </source>
</evidence>
<feature type="region of interest" description="Disordered" evidence="10">
    <location>
        <begin position="212"/>
        <end position="232"/>
    </location>
</feature>
<proteinExistence type="inferred from homology"/>
<dbReference type="InterPro" id="IPR041700">
    <property type="entry name" value="OMP_b-brl_3"/>
</dbReference>
<dbReference type="Gene3D" id="2.40.170.20">
    <property type="entry name" value="TonB-dependent receptor, beta-barrel domain"/>
    <property type="match status" value="1"/>
</dbReference>
<keyword evidence="5 9" id="KW-0812">Transmembrane</keyword>
<feature type="domain" description="TonB-dependent receptor plug" evidence="12">
    <location>
        <begin position="58"/>
        <end position="137"/>
    </location>
</feature>
<dbReference type="InterPro" id="IPR037066">
    <property type="entry name" value="Plug_dom_sf"/>
</dbReference>
<keyword evidence="11" id="KW-0732">Signal</keyword>
<keyword evidence="6 9" id="KW-0472">Membrane</keyword>
<comment type="subcellular location">
    <subcellularLocation>
        <location evidence="1 9">Cell outer membrane</location>
        <topology evidence="1 9">Multi-pass membrane protein</topology>
    </subcellularLocation>
</comment>
<dbReference type="Gene3D" id="2.170.130.10">
    <property type="entry name" value="TonB-dependent receptor, plug domain"/>
    <property type="match status" value="1"/>
</dbReference>
<evidence type="ECO:0000313" key="14">
    <source>
        <dbReference type="EMBL" id="MYM41193.1"/>
    </source>
</evidence>
<evidence type="ECO:0000256" key="2">
    <source>
        <dbReference type="ARBA" id="ARBA00009810"/>
    </source>
</evidence>
<comment type="caution">
    <text evidence="14">The sequence shown here is derived from an EMBL/GenBank/DDBJ whole genome shotgun (WGS) entry which is preliminary data.</text>
</comment>
<reference evidence="14 15" key="1">
    <citation type="submission" date="2019-12" db="EMBL/GenBank/DDBJ databases">
        <title>Novel species isolated from a subtropical stream in China.</title>
        <authorList>
            <person name="Lu H."/>
        </authorList>
    </citation>
    <scope>NUCLEOTIDE SEQUENCE [LARGE SCALE GENOMIC DNA]</scope>
    <source>
        <strain evidence="14 15">CY13W</strain>
    </source>
</reference>
<accession>A0ABW9VP36</accession>
<dbReference type="PANTHER" id="PTHR40980">
    <property type="entry name" value="PLUG DOMAIN-CONTAINING PROTEIN"/>
    <property type="match status" value="1"/>
</dbReference>
<evidence type="ECO:0000256" key="4">
    <source>
        <dbReference type="ARBA" id="ARBA00022452"/>
    </source>
</evidence>
<dbReference type="InterPro" id="IPR039426">
    <property type="entry name" value="TonB-dep_rcpt-like"/>
</dbReference>
<evidence type="ECO:0000256" key="5">
    <source>
        <dbReference type="ARBA" id="ARBA00022692"/>
    </source>
</evidence>
<evidence type="ECO:0000256" key="7">
    <source>
        <dbReference type="ARBA" id="ARBA00023170"/>
    </source>
</evidence>
<sequence length="679" mass="73537">MPVYRIALPAVLALSLPMARAETGTVVPTVVVASQRADVVSKIDRKVYRTGADLQSVSGTAADVLNNVPAVDVDIEGNISLRGDASVTVLIDGQPSGQMQGAARAGALMGMSSADIEAVEVITSPSAEFKPDGTGGIINIITKKQHKRGSSGQLITSVGNDGRHNGSVSGSYNTGALDLSGTLGNRQDWRRRINDNQTGAPGAVPVLTHQIQDESSERWSGKGALKYTPNPQQSMGVTLDYATRSDQRSLAQQTIAPDAPLYQRFGSGGGPRTDGGLALTLDQKFALPGEALALYAAHSHSSEENLIDYTTDRNFDQVVYDISRFSSAYTRPVGESAKLKAGYEVEYDHNSFNNWNSSATAANHFRYRLAINAAYVTFSSRHGALEALGGLRFEQADIRTLLRDSGDRSTQRYRKLYPSLNLLYTLNDAESLAFGYSKRVKKPDPEDVNPYINAADPKNLRQGNPALRPQVTDALELAYRHEAGAISYSATAYYRRSQNGDGEVLQPLANDVVLITKVNLPTIQSGGVEFGASGKLAQGLSYNLSGNVFYNEINGQQVLGGSNHSDLGLNGKGTLDYQLAARDRVQLGFNYRGKRLTAQGYVMPFNVINVGYRHQINEQCTLVATLSDAFNTQRQRRIYATPTFNGSYARHQLGQVAYIGLAFSFGGTRKAKDTEFNYD</sequence>
<protein>
    <submittedName>
        <fullName evidence="14">TonB-dependent receptor</fullName>
    </submittedName>
</protein>